<feature type="compositionally biased region" description="Polar residues" evidence="6">
    <location>
        <begin position="169"/>
        <end position="184"/>
    </location>
</feature>
<dbReference type="InterPro" id="IPR050951">
    <property type="entry name" value="Retrovirus_Pol_polyprotein"/>
</dbReference>
<dbReference type="GO" id="GO:0004519">
    <property type="term" value="F:endonuclease activity"/>
    <property type="evidence" value="ECO:0007669"/>
    <property type="project" value="UniProtKB-KW"/>
</dbReference>
<dbReference type="SUPFAM" id="SSF53098">
    <property type="entry name" value="Ribonuclease H-like"/>
    <property type="match status" value="1"/>
</dbReference>
<dbReference type="Gene3D" id="2.40.70.10">
    <property type="entry name" value="Acid Proteases"/>
    <property type="match status" value="1"/>
</dbReference>
<dbReference type="InterPro" id="IPR012337">
    <property type="entry name" value="RNaseH-like_sf"/>
</dbReference>
<evidence type="ECO:0000256" key="4">
    <source>
        <dbReference type="ARBA" id="ARBA00022759"/>
    </source>
</evidence>
<feature type="region of interest" description="Disordered" evidence="6">
    <location>
        <begin position="53"/>
        <end position="86"/>
    </location>
</feature>
<dbReference type="GO" id="GO:0015074">
    <property type="term" value="P:DNA integration"/>
    <property type="evidence" value="ECO:0007669"/>
    <property type="project" value="InterPro"/>
</dbReference>
<dbReference type="InterPro" id="IPR043128">
    <property type="entry name" value="Rev_trsase/Diguanyl_cyclase"/>
</dbReference>
<organism evidence="8">
    <name type="scientific">Tanacetum cinerariifolium</name>
    <name type="common">Dalmatian daisy</name>
    <name type="synonym">Chrysanthemum cinerariifolium</name>
    <dbReference type="NCBI Taxonomy" id="118510"/>
    <lineage>
        <taxon>Eukaryota</taxon>
        <taxon>Viridiplantae</taxon>
        <taxon>Streptophyta</taxon>
        <taxon>Embryophyta</taxon>
        <taxon>Tracheophyta</taxon>
        <taxon>Spermatophyta</taxon>
        <taxon>Magnoliopsida</taxon>
        <taxon>eudicotyledons</taxon>
        <taxon>Gunneridae</taxon>
        <taxon>Pentapetalae</taxon>
        <taxon>asterids</taxon>
        <taxon>campanulids</taxon>
        <taxon>Asterales</taxon>
        <taxon>Asteraceae</taxon>
        <taxon>Asteroideae</taxon>
        <taxon>Anthemideae</taxon>
        <taxon>Anthemidinae</taxon>
        <taxon>Tanacetum</taxon>
    </lineage>
</organism>
<dbReference type="PANTHER" id="PTHR37984:SF5">
    <property type="entry name" value="PROTEIN NYNRIN-LIKE"/>
    <property type="match status" value="1"/>
</dbReference>
<dbReference type="InterPro" id="IPR001584">
    <property type="entry name" value="Integrase_cat-core"/>
</dbReference>
<feature type="compositionally biased region" description="Polar residues" evidence="6">
    <location>
        <begin position="53"/>
        <end position="63"/>
    </location>
</feature>
<keyword evidence="4" id="KW-0378">Hydrolase</keyword>
<accession>A0A6L2MVQ0</accession>
<feature type="domain" description="Integrase catalytic" evidence="7">
    <location>
        <begin position="772"/>
        <end position="939"/>
    </location>
</feature>
<comment type="caution">
    <text evidence="8">The sequence shown here is derived from an EMBL/GenBank/DDBJ whole genome shotgun (WGS) entry which is preliminary data.</text>
</comment>
<keyword evidence="3" id="KW-0540">Nuclease</keyword>
<name>A0A6L2MVQ0_TANCI</name>
<dbReference type="PROSITE" id="PS50994">
    <property type="entry name" value="INTEGRASE"/>
    <property type="match status" value="1"/>
</dbReference>
<dbReference type="CDD" id="cd01647">
    <property type="entry name" value="RT_LTR"/>
    <property type="match status" value="1"/>
</dbReference>
<dbReference type="InterPro" id="IPR041577">
    <property type="entry name" value="RT_RNaseH_2"/>
</dbReference>
<feature type="region of interest" description="Disordered" evidence="6">
    <location>
        <begin position="169"/>
        <end position="191"/>
    </location>
</feature>
<evidence type="ECO:0000259" key="7">
    <source>
        <dbReference type="PROSITE" id="PS50994"/>
    </source>
</evidence>
<keyword evidence="2" id="KW-0548">Nucleotidyltransferase</keyword>
<dbReference type="GO" id="GO:0003964">
    <property type="term" value="F:RNA-directed DNA polymerase activity"/>
    <property type="evidence" value="ECO:0007669"/>
    <property type="project" value="UniProtKB-KW"/>
</dbReference>
<dbReference type="CDD" id="cd00303">
    <property type="entry name" value="retropepsin_like"/>
    <property type="match status" value="1"/>
</dbReference>
<gene>
    <name evidence="8" type="ORF">Tci_048830</name>
</gene>
<sequence>MLAKQNDLMSKEKKVNTTPINYVELNRLSEDFDKRFVPQQELSDKQAFWFQTSHPNTDQSASSAVKIEAPKKLPKGSDATDVPSSSSLINDRKLAKDGLARGLPKLKFKKDHLCSACALGKSKKSSHQPKAKDTNQEKLYLLHMDLCSPMGVERINGKKYILCMRTRSSSNLPVEPSPNSTSSNPKRRNRRHSKQHFILEESLVDTLADQQKSTQDALKIIENKSNVRTSRNKPVVSKVSTNTSTSGLSPDVAALTDAVKALLLKNTPPPPASVKAVEESCVTCGEPHPYYHCPTTNANASGYQDNIKAYVSAAAVNYNQGNAGYRPLSGGKRSRGDKGPSTTSFSDALHYMPKFASTFKNLLSHKETLFEVATNTPVNENSSVVILNKLPEKLGDLGKFLIPCNFSEIPECLALADLGASINLMPLSIWRKLSLPELNPTQMILELADRTARALIDVYRKELTLRVVDEAITFKVGNTSKFSYNDAELINRIDFIDAALEEYSQKVLGFYRNSKSGNPIPASELIIARSSPSLTPFEGGDFILEEIEIHDSVPHDIDSEDISKIFSIFPIPMENYSPWVSLVHWITGWRVCVDYRKLNEATQKGHFLLPFMDQMLERLAGNEYYCFLDGFSGFFKSQLTRKTKRRLPSPVHTELLPIDETMEVFMDDFLVFRDSFSSCLSHLDKMLKRCEDTNLVLNLEKCHFMVKEGIVLGHKISKSRIEVDKAKVDVIAKLPPPTTVKGVWSFLGHAGFYRRFIKDFSKITRPMTRLLEKETPFIFSTECREAFETLKMKLTEAPILVTPDWDLPFEIICDASDFARKRSPLMTPELFVSSLNFSSPVLELPELLLVIAVLIFCNDQFAKVMLKYGVTHRLSTAYHPQTSGQVEVSNRGLKRILERTVGENRASWSDKLDDASWAFGTVFKTPIRCTPYKLVYGKAVIFLSSLNASLRPAGPDRSPLPKFSLTVPLSYLQPTDPTSRITPDYEDSRARGFFQRSLGLHPFALLL</sequence>
<reference evidence="8" key="1">
    <citation type="journal article" date="2019" name="Sci. Rep.">
        <title>Draft genome of Tanacetum cinerariifolium, the natural source of mosquito coil.</title>
        <authorList>
            <person name="Yamashiro T."/>
            <person name="Shiraishi A."/>
            <person name="Satake H."/>
            <person name="Nakayama K."/>
        </authorList>
    </citation>
    <scope>NUCLEOTIDE SEQUENCE</scope>
</reference>
<dbReference type="PANTHER" id="PTHR37984">
    <property type="entry name" value="PROTEIN CBG26694"/>
    <property type="match status" value="1"/>
</dbReference>
<keyword evidence="8" id="KW-0695">RNA-directed DNA polymerase</keyword>
<dbReference type="AlphaFoldDB" id="A0A6L2MVQ0"/>
<dbReference type="Pfam" id="PF00078">
    <property type="entry name" value="RVT_1"/>
    <property type="match status" value="1"/>
</dbReference>
<dbReference type="FunFam" id="3.30.70.270:FF:000020">
    <property type="entry name" value="Transposon Tf2-6 polyprotein-like Protein"/>
    <property type="match status" value="1"/>
</dbReference>
<dbReference type="InterPro" id="IPR000477">
    <property type="entry name" value="RT_dom"/>
</dbReference>
<evidence type="ECO:0000313" key="8">
    <source>
        <dbReference type="EMBL" id="GEU76852.1"/>
    </source>
</evidence>
<dbReference type="Pfam" id="PF17919">
    <property type="entry name" value="RT_RNaseH_2"/>
    <property type="match status" value="1"/>
</dbReference>
<evidence type="ECO:0000256" key="1">
    <source>
        <dbReference type="ARBA" id="ARBA00022679"/>
    </source>
</evidence>
<evidence type="ECO:0000256" key="2">
    <source>
        <dbReference type="ARBA" id="ARBA00022695"/>
    </source>
</evidence>
<keyword evidence="1" id="KW-0808">Transferase</keyword>
<dbReference type="InterPro" id="IPR043502">
    <property type="entry name" value="DNA/RNA_pol_sf"/>
</dbReference>
<protein>
    <submittedName>
        <fullName evidence="8">Reverse transcriptase domain-containing protein</fullName>
    </submittedName>
</protein>
<keyword evidence="5" id="KW-0511">Multifunctional enzyme</keyword>
<dbReference type="InterPro" id="IPR036397">
    <property type="entry name" value="RNaseH_sf"/>
</dbReference>
<dbReference type="Gene3D" id="3.30.420.10">
    <property type="entry name" value="Ribonuclease H-like superfamily/Ribonuclease H"/>
    <property type="match status" value="1"/>
</dbReference>
<dbReference type="GO" id="GO:0003676">
    <property type="term" value="F:nucleic acid binding"/>
    <property type="evidence" value="ECO:0007669"/>
    <property type="project" value="InterPro"/>
</dbReference>
<dbReference type="EMBL" id="BKCJ010007357">
    <property type="protein sequence ID" value="GEU76852.1"/>
    <property type="molecule type" value="Genomic_DNA"/>
</dbReference>
<dbReference type="SUPFAM" id="SSF56672">
    <property type="entry name" value="DNA/RNA polymerases"/>
    <property type="match status" value="1"/>
</dbReference>
<evidence type="ECO:0000256" key="6">
    <source>
        <dbReference type="SAM" id="MobiDB-lite"/>
    </source>
</evidence>
<evidence type="ECO:0000256" key="3">
    <source>
        <dbReference type="ARBA" id="ARBA00022722"/>
    </source>
</evidence>
<dbReference type="InterPro" id="IPR021109">
    <property type="entry name" value="Peptidase_aspartic_dom_sf"/>
</dbReference>
<evidence type="ECO:0000256" key="5">
    <source>
        <dbReference type="ARBA" id="ARBA00023268"/>
    </source>
</evidence>
<keyword evidence="4" id="KW-0255">Endonuclease</keyword>
<proteinExistence type="predicted"/>
<dbReference type="Gene3D" id="3.30.70.270">
    <property type="match status" value="2"/>
</dbReference>